<gene>
    <name evidence="6" type="ORF">PENTCL1PPCAC_25242</name>
</gene>
<dbReference type="GO" id="GO:0003684">
    <property type="term" value="F:damaged DNA binding"/>
    <property type="evidence" value="ECO:0007669"/>
    <property type="project" value="TreeGrafter"/>
</dbReference>
<dbReference type="PANTHER" id="PTHR15107:SF0">
    <property type="entry name" value="DNA ENDONUCLEASE ACTIVATOR CTP1 C-TERMINAL DOMAIN-CONTAINING PROTEIN"/>
    <property type="match status" value="1"/>
</dbReference>
<feature type="compositionally biased region" description="Basic and acidic residues" evidence="4">
    <location>
        <begin position="302"/>
        <end position="332"/>
    </location>
</feature>
<evidence type="ECO:0000256" key="3">
    <source>
        <dbReference type="ARBA" id="ARBA00023242"/>
    </source>
</evidence>
<name>A0AAV5U9N7_9BILA</name>
<dbReference type="AlphaFoldDB" id="A0AAV5U9N7"/>
<reference evidence="6" key="1">
    <citation type="submission" date="2023-10" db="EMBL/GenBank/DDBJ databases">
        <title>Genome assembly of Pristionchus species.</title>
        <authorList>
            <person name="Yoshida K."/>
            <person name="Sommer R.J."/>
        </authorList>
    </citation>
    <scope>NUCLEOTIDE SEQUENCE</scope>
    <source>
        <strain evidence="6">RS0144</strain>
    </source>
</reference>
<feature type="domain" description="DNA endonuclease activator Ctp1 C-terminal" evidence="5">
    <location>
        <begin position="256"/>
        <end position="291"/>
    </location>
</feature>
<dbReference type="GO" id="GO:0010792">
    <property type="term" value="P:DNA double-strand break processing involved in repair via single-strand annealing"/>
    <property type="evidence" value="ECO:0007669"/>
    <property type="project" value="TreeGrafter"/>
</dbReference>
<accession>A0AAV5U9N7</accession>
<feature type="region of interest" description="Disordered" evidence="4">
    <location>
        <begin position="28"/>
        <end position="74"/>
    </location>
</feature>
<dbReference type="GO" id="GO:0005634">
    <property type="term" value="C:nucleus"/>
    <property type="evidence" value="ECO:0007669"/>
    <property type="project" value="UniProtKB-SubCell"/>
</dbReference>
<comment type="subcellular location">
    <subcellularLocation>
        <location evidence="1">Nucleus</location>
    </subcellularLocation>
</comment>
<feature type="region of interest" description="Disordered" evidence="4">
    <location>
        <begin position="282"/>
        <end position="346"/>
    </location>
</feature>
<feature type="non-terminal residue" evidence="6">
    <location>
        <position position="1"/>
    </location>
</feature>
<evidence type="ECO:0000313" key="7">
    <source>
        <dbReference type="Proteomes" id="UP001432027"/>
    </source>
</evidence>
<evidence type="ECO:0000313" key="6">
    <source>
        <dbReference type="EMBL" id="GMT03068.1"/>
    </source>
</evidence>
<sequence>LASSLIISLVSSASSMSDSEDVQVLCARPSPRDGGTMDGSWLQVPASTRKPPIRPSKNRRMNSSSSGSSNASSVLLTSMIDTARREAASEKRLDARRKVNGVSGAAKRPRIETNNGKAAIDVITLDDKEEIEKVTEDKEETKVEKKVDGIMKEEKKCTNVTGSVVTAAAILAPRSPNKTASQGSRVSSICDAETQENDNSSQEARAAFVRELMSVDDGRARLRDGDVVRNRADRAAMHGQDCPCCSAYYDQLGMDDEERRRRIDQVSRHRYVARPMPATPPHYWDIDFPTEEEQEARGMISRRVEERVDHSNDERKGEIKDQDKGKGKIKDQEEGEVDDLPDTVEF</sequence>
<dbReference type="EMBL" id="BTSX01000006">
    <property type="protein sequence ID" value="GMT03068.1"/>
    <property type="molecule type" value="Genomic_DNA"/>
</dbReference>
<organism evidence="6 7">
    <name type="scientific">Pristionchus entomophagus</name>
    <dbReference type="NCBI Taxonomy" id="358040"/>
    <lineage>
        <taxon>Eukaryota</taxon>
        <taxon>Metazoa</taxon>
        <taxon>Ecdysozoa</taxon>
        <taxon>Nematoda</taxon>
        <taxon>Chromadorea</taxon>
        <taxon>Rhabditida</taxon>
        <taxon>Rhabditina</taxon>
        <taxon>Diplogasteromorpha</taxon>
        <taxon>Diplogasteroidea</taxon>
        <taxon>Neodiplogasteridae</taxon>
        <taxon>Pristionchus</taxon>
    </lineage>
</organism>
<protein>
    <recommendedName>
        <fullName evidence="5">DNA endonuclease activator Ctp1 C-terminal domain-containing protein</fullName>
    </recommendedName>
</protein>
<proteinExistence type="predicted"/>
<feature type="compositionally biased region" description="Acidic residues" evidence="4">
    <location>
        <begin position="333"/>
        <end position="346"/>
    </location>
</feature>
<dbReference type="Proteomes" id="UP001432027">
    <property type="component" value="Unassembled WGS sequence"/>
</dbReference>
<evidence type="ECO:0000256" key="2">
    <source>
        <dbReference type="ARBA" id="ARBA00022763"/>
    </source>
</evidence>
<comment type="caution">
    <text evidence="6">The sequence shown here is derived from an EMBL/GenBank/DDBJ whole genome shotgun (WGS) entry which is preliminary data.</text>
</comment>
<keyword evidence="2" id="KW-0227">DNA damage</keyword>
<keyword evidence="7" id="KW-1185">Reference proteome</keyword>
<evidence type="ECO:0000256" key="1">
    <source>
        <dbReference type="ARBA" id="ARBA00004123"/>
    </source>
</evidence>
<evidence type="ECO:0000259" key="5">
    <source>
        <dbReference type="Pfam" id="PF08573"/>
    </source>
</evidence>
<dbReference type="InterPro" id="IPR033316">
    <property type="entry name" value="RBBP8-like"/>
</dbReference>
<feature type="domain" description="DNA endonuclease activator Ctp1 C-terminal" evidence="5">
    <location>
        <begin position="226"/>
        <end position="253"/>
    </location>
</feature>
<dbReference type="Pfam" id="PF08573">
    <property type="entry name" value="SAE2"/>
    <property type="match status" value="2"/>
</dbReference>
<evidence type="ECO:0000256" key="4">
    <source>
        <dbReference type="SAM" id="MobiDB-lite"/>
    </source>
</evidence>
<dbReference type="InterPro" id="IPR013882">
    <property type="entry name" value="Ctp1_C"/>
</dbReference>
<keyword evidence="3" id="KW-0539">Nucleus</keyword>
<feature type="compositionally biased region" description="Low complexity" evidence="4">
    <location>
        <begin position="61"/>
        <end position="73"/>
    </location>
</feature>
<dbReference type="PANTHER" id="PTHR15107">
    <property type="entry name" value="RETINOBLASTOMA BINDING PROTEIN 8"/>
    <property type="match status" value="1"/>
</dbReference>